<evidence type="ECO:0000313" key="3">
    <source>
        <dbReference type="EMBL" id="CPV68323.1"/>
    </source>
</evidence>
<reference evidence="3 4" key="1">
    <citation type="submission" date="2015-03" db="EMBL/GenBank/DDBJ databases">
        <authorList>
            <person name="Murphy D."/>
        </authorList>
    </citation>
    <scope>NUCLEOTIDE SEQUENCE [LARGE SCALE GENOMIC DNA]</scope>
    <source>
        <strain evidence="3 4">PAP088</strain>
    </source>
</reference>
<evidence type="ECO:0000259" key="2">
    <source>
        <dbReference type="Pfam" id="PF18878"/>
    </source>
</evidence>
<sequence>MVYAVQEDPPAARFGPTLNEGSGAKAPAAGISAAAAAAASARSRTRRKRGARIKDPAPQFMDMNSSVDPDFSEPTTRHTAGVGASGRGAGQLGFAGTLPRTTSTTSAAGLIEREAASEMDGTRTVPMLPTSWGTDPEPDPDRAPSVPAPDEDWPPGERGAST</sequence>
<name>A0A0U0ZTG0_9MYCO</name>
<accession>A0A0U0ZTG0</accession>
<dbReference type="Proteomes" id="UP000045782">
    <property type="component" value="Unassembled WGS sequence"/>
</dbReference>
<protein>
    <submittedName>
        <fullName evidence="3">Hypothetical PPE family protein</fullName>
    </submittedName>
</protein>
<dbReference type="InterPro" id="IPR043641">
    <property type="entry name" value="PPE-PPW_C"/>
</dbReference>
<feature type="region of interest" description="Disordered" evidence="1">
    <location>
        <begin position="1"/>
        <end position="162"/>
    </location>
</feature>
<dbReference type="EMBL" id="CSWP01000010">
    <property type="protein sequence ID" value="CPV68323.1"/>
    <property type="molecule type" value="Genomic_DNA"/>
</dbReference>
<feature type="compositionally biased region" description="Low complexity" evidence="1">
    <location>
        <begin position="21"/>
        <end position="42"/>
    </location>
</feature>
<dbReference type="Pfam" id="PF18878">
    <property type="entry name" value="PPE-PPW"/>
    <property type="match status" value="1"/>
</dbReference>
<feature type="domain" description="PPE-PPW subfamily C-terminal" evidence="2">
    <location>
        <begin position="84"/>
        <end position="132"/>
    </location>
</feature>
<organism evidence="3 4">
    <name type="scientific">Mycobacteroides abscessus</name>
    <dbReference type="NCBI Taxonomy" id="36809"/>
    <lineage>
        <taxon>Bacteria</taxon>
        <taxon>Bacillati</taxon>
        <taxon>Actinomycetota</taxon>
        <taxon>Actinomycetes</taxon>
        <taxon>Mycobacteriales</taxon>
        <taxon>Mycobacteriaceae</taxon>
        <taxon>Mycobacteroides</taxon>
    </lineage>
</organism>
<feature type="compositionally biased region" description="Polar residues" evidence="1">
    <location>
        <begin position="62"/>
        <end position="78"/>
    </location>
</feature>
<evidence type="ECO:0000313" key="4">
    <source>
        <dbReference type="Proteomes" id="UP000045782"/>
    </source>
</evidence>
<feature type="compositionally biased region" description="Gly residues" evidence="1">
    <location>
        <begin position="83"/>
        <end position="93"/>
    </location>
</feature>
<dbReference type="AlphaFoldDB" id="A0A0U0ZTG0"/>
<proteinExistence type="predicted"/>
<gene>
    <name evidence="3" type="ORF">ERS075579_04404</name>
</gene>
<evidence type="ECO:0000256" key="1">
    <source>
        <dbReference type="SAM" id="MobiDB-lite"/>
    </source>
</evidence>